<dbReference type="Proteomes" id="UP000094236">
    <property type="component" value="Unassembled WGS sequence"/>
</dbReference>
<dbReference type="Gene3D" id="3.90.1300.10">
    <property type="entry name" value="Amidase signature (AS) domain"/>
    <property type="match status" value="1"/>
</dbReference>
<dbReference type="Pfam" id="PF01425">
    <property type="entry name" value="Amidase"/>
    <property type="match status" value="1"/>
</dbReference>
<dbReference type="GO" id="GO:0004040">
    <property type="term" value="F:amidase activity"/>
    <property type="evidence" value="ECO:0007669"/>
    <property type="project" value="UniProtKB-EC"/>
</dbReference>
<feature type="active site" description="Charge relay system" evidence="5">
    <location>
        <position position="155"/>
    </location>
</feature>
<dbReference type="STRING" id="669874.A0A1E4TXW0"/>
<evidence type="ECO:0000313" key="8">
    <source>
        <dbReference type="EMBL" id="ODV96564.1"/>
    </source>
</evidence>
<evidence type="ECO:0000256" key="6">
    <source>
        <dbReference type="PIRSR" id="PIRSR001221-2"/>
    </source>
</evidence>
<dbReference type="InterPro" id="IPR036928">
    <property type="entry name" value="AS_sf"/>
</dbReference>
<evidence type="ECO:0000256" key="5">
    <source>
        <dbReference type="PIRSR" id="PIRSR001221-1"/>
    </source>
</evidence>
<evidence type="ECO:0000256" key="4">
    <source>
        <dbReference type="ARBA" id="ARBA00022801"/>
    </source>
</evidence>
<feature type="binding site" evidence="6">
    <location>
        <position position="230"/>
    </location>
    <ligand>
        <name>substrate</name>
    </ligand>
</feature>
<dbReference type="OrthoDB" id="6428749at2759"/>
<evidence type="ECO:0000256" key="1">
    <source>
        <dbReference type="ARBA" id="ARBA00001311"/>
    </source>
</evidence>
<feature type="active site" description="Charge relay system" evidence="5">
    <location>
        <position position="230"/>
    </location>
</feature>
<feature type="active site" description="Acyl-ester intermediate" evidence="5">
    <location>
        <position position="254"/>
    </location>
</feature>
<evidence type="ECO:0000259" key="7">
    <source>
        <dbReference type="Pfam" id="PF01425"/>
    </source>
</evidence>
<sequence>MVDISGLLNFTDDVSNFKLYESEWVPKVVKYNEELKKKIPAEYQIDSSLVPGDLDDSTFSPIKFLYDNKILSKREFEITDTPAHLLVEKIASMELSSVEVLKAFVHRAVICQQFTNFVMDFFFEEGLKKAAELDKILKETGKTVGPLHGLPISLKEQVGYGGKITTGGWVSNIENVLEKDAVTIQVLRKLGAVFYVRTSQPQTIMHLDTDNNIIGRTRNSYNTLLSPGGSSGGEGACVSFGGSAMGVGTDIGGSIRAPAAFCGCFGLRPTSRRISTAGGVSAAGGQESVVAVCGPLTRYIDDVELFMESYINSGNPWDIDPWSLRIPWRKISAPIPQNLTIAVMYDDGVVKPLPPIERGLKIVVEKLKNAGVNIIEFKPIKTQEAYETVNILYNCDGNEKQKSLLKPSGEPLLPLTKWCLSFGKGDKPLSITENRNLNMIRDYLRGLYLDYMVNNKVDFILSPNYPSVAPSHKEGPHYWGYTSLWNILDMPSLTFPTYLYQDPSIDIVKDASYKPRSTIDEIEQIKYDAKSAAGAPIALQLTGRRYFDEEVVAAGKMIDALLKA</sequence>
<feature type="binding site" evidence="6">
    <location>
        <begin position="251"/>
        <end position="254"/>
    </location>
    <ligand>
        <name>substrate</name>
    </ligand>
</feature>
<comment type="similarity">
    <text evidence="2">Belongs to the amidase family.</text>
</comment>
<gene>
    <name evidence="8" type="ORF">PACTADRAFT_48397</name>
</gene>
<reference evidence="9" key="1">
    <citation type="submission" date="2016-05" db="EMBL/GenBank/DDBJ databases">
        <title>Comparative genomics of biotechnologically important yeasts.</title>
        <authorList>
            <consortium name="DOE Joint Genome Institute"/>
            <person name="Riley R."/>
            <person name="Haridas S."/>
            <person name="Wolfe K.H."/>
            <person name="Lopes M.R."/>
            <person name="Hittinger C.T."/>
            <person name="Goker M."/>
            <person name="Salamov A."/>
            <person name="Wisecaver J."/>
            <person name="Long T.M."/>
            <person name="Aerts A.L."/>
            <person name="Barry K."/>
            <person name="Choi C."/>
            <person name="Clum A."/>
            <person name="Coughlan A.Y."/>
            <person name="Deshpande S."/>
            <person name="Douglass A.P."/>
            <person name="Hanson S.J."/>
            <person name="Klenk H.-P."/>
            <person name="Labutti K."/>
            <person name="Lapidus A."/>
            <person name="Lindquist E."/>
            <person name="Lipzen A."/>
            <person name="Meier-Kolthoff J.P."/>
            <person name="Ohm R.A."/>
            <person name="Otillar R.P."/>
            <person name="Pangilinan J."/>
            <person name="Peng Y."/>
            <person name="Rokas A."/>
            <person name="Rosa C.A."/>
            <person name="Scheuner C."/>
            <person name="Sibirny A.A."/>
            <person name="Slot J.C."/>
            <person name="Stielow J.B."/>
            <person name="Sun H."/>
            <person name="Kurtzman C.P."/>
            <person name="Blackwell M."/>
            <person name="Grigoriev I.V."/>
            <person name="Jeffries T.W."/>
        </authorList>
    </citation>
    <scope>NUCLEOTIDE SEQUENCE [LARGE SCALE GENOMIC DNA]</scope>
    <source>
        <strain evidence="9">NRRL Y-2460</strain>
    </source>
</reference>
<keyword evidence="9" id="KW-1185">Reference proteome</keyword>
<evidence type="ECO:0000256" key="2">
    <source>
        <dbReference type="ARBA" id="ARBA00009199"/>
    </source>
</evidence>
<dbReference type="AlphaFoldDB" id="A0A1E4TXW0"/>
<name>A0A1E4TXW0_PACTA</name>
<dbReference type="PROSITE" id="PS00571">
    <property type="entry name" value="AMIDASES"/>
    <property type="match status" value="1"/>
</dbReference>
<accession>A0A1E4TXW0</accession>
<feature type="binding site" evidence="6">
    <location>
        <position position="204"/>
    </location>
    <ligand>
        <name>substrate</name>
    </ligand>
</feature>
<dbReference type="InterPro" id="IPR020556">
    <property type="entry name" value="Amidase_CS"/>
</dbReference>
<feature type="domain" description="Amidase" evidence="7">
    <location>
        <begin position="99"/>
        <end position="551"/>
    </location>
</feature>
<evidence type="ECO:0000256" key="3">
    <source>
        <dbReference type="ARBA" id="ARBA00012922"/>
    </source>
</evidence>
<dbReference type="PANTHER" id="PTHR46072">
    <property type="entry name" value="AMIDASE-RELATED-RELATED"/>
    <property type="match status" value="1"/>
</dbReference>
<comment type="catalytic activity">
    <reaction evidence="1">
        <text>a monocarboxylic acid amide + H2O = a monocarboxylate + NH4(+)</text>
        <dbReference type="Rhea" id="RHEA:12020"/>
        <dbReference type="ChEBI" id="CHEBI:15377"/>
        <dbReference type="ChEBI" id="CHEBI:28938"/>
        <dbReference type="ChEBI" id="CHEBI:35757"/>
        <dbReference type="ChEBI" id="CHEBI:83628"/>
        <dbReference type="EC" id="3.5.1.4"/>
    </reaction>
</comment>
<protein>
    <recommendedName>
        <fullName evidence="3">amidase</fullName>
        <ecNumber evidence="3">3.5.1.4</ecNumber>
    </recommendedName>
</protein>
<organism evidence="8 9">
    <name type="scientific">Pachysolen tannophilus NRRL Y-2460</name>
    <dbReference type="NCBI Taxonomy" id="669874"/>
    <lineage>
        <taxon>Eukaryota</taxon>
        <taxon>Fungi</taxon>
        <taxon>Dikarya</taxon>
        <taxon>Ascomycota</taxon>
        <taxon>Saccharomycotina</taxon>
        <taxon>Pichiomycetes</taxon>
        <taxon>Pachysolenaceae</taxon>
        <taxon>Pachysolen</taxon>
    </lineage>
</organism>
<dbReference type="PANTHER" id="PTHR46072:SF4">
    <property type="entry name" value="AMIDASE C550.07-RELATED"/>
    <property type="match status" value="1"/>
</dbReference>
<evidence type="ECO:0000313" key="9">
    <source>
        <dbReference type="Proteomes" id="UP000094236"/>
    </source>
</evidence>
<dbReference type="EC" id="3.5.1.4" evidence="3"/>
<proteinExistence type="inferred from homology"/>
<dbReference type="SUPFAM" id="SSF75304">
    <property type="entry name" value="Amidase signature (AS) enzymes"/>
    <property type="match status" value="1"/>
</dbReference>
<dbReference type="PIRSF" id="PIRSF001221">
    <property type="entry name" value="Amidase_fungi"/>
    <property type="match status" value="1"/>
</dbReference>
<keyword evidence="4" id="KW-0378">Hydrolase</keyword>
<dbReference type="EMBL" id="KV454012">
    <property type="protein sequence ID" value="ODV96564.1"/>
    <property type="molecule type" value="Genomic_DNA"/>
</dbReference>
<dbReference type="InterPro" id="IPR023631">
    <property type="entry name" value="Amidase_dom"/>
</dbReference>